<dbReference type="Proteomes" id="UP000481153">
    <property type="component" value="Unassembled WGS sequence"/>
</dbReference>
<dbReference type="PANTHER" id="PTHR43795:SF39">
    <property type="entry name" value="AMINOTRANSFERASE CLASS I_CLASSII DOMAIN-CONTAINING PROTEIN"/>
    <property type="match status" value="1"/>
</dbReference>
<gene>
    <name evidence="4" type="ORF">Ae201684_000246</name>
</gene>
<dbReference type="InterPro" id="IPR050478">
    <property type="entry name" value="Ethylene_sulfur-biosynth"/>
</dbReference>
<proteinExistence type="inferred from homology"/>
<sequence length="434" mass="47600">MALKAKADLSLRGKRALQPALSYFEMVLKALENEATDANPDGYVPIAVSENRILNAPKMLSKLNECCAAATDKSSLGYGDFSGRQGFKEAYAGFVNATLMKSNEKTINPKHLAVSSGVGSLLAHLSSLLHDEGDAVLLPTPTYAALYNDFYVASGTKVINVPMTPDYDITTAQLQVAYDQAVADGHIPKSVLLLNPENPLGIVRSQETLRDINDWCVEKGLHLILDEIYANSIHSPDQSAHPFMSGASLFDLNTSPSFVELPHHVHILWGLSKDWAASGLRVGVVYTSNPDLLAALSNVLYFSGVSNYLLDGLAHMLNDLKWSLDFIAENNATLHASYSRVTSVLARYGIPYVHASAGLFVWIDLSAYLPEATWQGEQALTRRLFDECKIIMTPGESQHAPKPGFYRICFAYNTANLIEQALTRTFEFLTKQQP</sequence>
<protein>
    <recommendedName>
        <fullName evidence="3">Aminotransferase class I/classII large domain-containing protein</fullName>
    </recommendedName>
</protein>
<evidence type="ECO:0000256" key="2">
    <source>
        <dbReference type="ARBA" id="ARBA00022898"/>
    </source>
</evidence>
<dbReference type="Gene3D" id="3.40.640.10">
    <property type="entry name" value="Type I PLP-dependent aspartate aminotransferase-like (Major domain)"/>
    <property type="match status" value="1"/>
</dbReference>
<evidence type="ECO:0000256" key="1">
    <source>
        <dbReference type="ARBA" id="ARBA00007441"/>
    </source>
</evidence>
<dbReference type="InterPro" id="IPR004839">
    <property type="entry name" value="Aminotransferase_I/II_large"/>
</dbReference>
<dbReference type="Gene3D" id="3.90.1150.10">
    <property type="entry name" value="Aspartate Aminotransferase, domain 1"/>
    <property type="match status" value="1"/>
</dbReference>
<organism evidence="4 5">
    <name type="scientific">Aphanomyces euteiches</name>
    <dbReference type="NCBI Taxonomy" id="100861"/>
    <lineage>
        <taxon>Eukaryota</taxon>
        <taxon>Sar</taxon>
        <taxon>Stramenopiles</taxon>
        <taxon>Oomycota</taxon>
        <taxon>Saprolegniomycetes</taxon>
        <taxon>Saprolegniales</taxon>
        <taxon>Verrucalvaceae</taxon>
        <taxon>Aphanomyces</taxon>
    </lineage>
</organism>
<dbReference type="InterPro" id="IPR004838">
    <property type="entry name" value="NHTrfase_class1_PyrdxlP-BS"/>
</dbReference>
<dbReference type="AlphaFoldDB" id="A0A6G0XWU9"/>
<dbReference type="EMBL" id="VJMJ01000002">
    <property type="protein sequence ID" value="KAF0745213.1"/>
    <property type="molecule type" value="Genomic_DNA"/>
</dbReference>
<name>A0A6G0XWU9_9STRA</name>
<accession>A0A6G0XWU9</accession>
<dbReference type="VEuPathDB" id="FungiDB:AeMF1_006944"/>
<dbReference type="Pfam" id="PF00155">
    <property type="entry name" value="Aminotran_1_2"/>
    <property type="match status" value="1"/>
</dbReference>
<keyword evidence="2" id="KW-0663">Pyridoxal phosphate</keyword>
<dbReference type="InterPro" id="IPR015424">
    <property type="entry name" value="PyrdxlP-dep_Trfase"/>
</dbReference>
<dbReference type="PANTHER" id="PTHR43795">
    <property type="entry name" value="BIFUNCTIONAL ASPARTATE AMINOTRANSFERASE AND GLUTAMATE/ASPARTATE-PREPHENATE AMINOTRANSFERASE-RELATED"/>
    <property type="match status" value="1"/>
</dbReference>
<dbReference type="InterPro" id="IPR015421">
    <property type="entry name" value="PyrdxlP-dep_Trfase_major"/>
</dbReference>
<feature type="domain" description="Aminotransferase class I/classII large" evidence="3">
    <location>
        <begin position="50"/>
        <end position="423"/>
    </location>
</feature>
<dbReference type="PRINTS" id="PR00753">
    <property type="entry name" value="ACCSYNTHASE"/>
</dbReference>
<keyword evidence="5" id="KW-1185">Reference proteome</keyword>
<comment type="caution">
    <text evidence="4">The sequence shown here is derived from an EMBL/GenBank/DDBJ whole genome shotgun (WGS) entry which is preliminary data.</text>
</comment>
<dbReference type="GO" id="GO:0030170">
    <property type="term" value="F:pyridoxal phosphate binding"/>
    <property type="evidence" value="ECO:0007669"/>
    <property type="project" value="InterPro"/>
</dbReference>
<evidence type="ECO:0000313" key="5">
    <source>
        <dbReference type="Proteomes" id="UP000481153"/>
    </source>
</evidence>
<dbReference type="GO" id="GO:0006520">
    <property type="term" value="P:amino acid metabolic process"/>
    <property type="evidence" value="ECO:0007669"/>
    <property type="project" value="TreeGrafter"/>
</dbReference>
<evidence type="ECO:0000313" key="4">
    <source>
        <dbReference type="EMBL" id="KAF0745213.1"/>
    </source>
</evidence>
<dbReference type="GO" id="GO:0008483">
    <property type="term" value="F:transaminase activity"/>
    <property type="evidence" value="ECO:0007669"/>
    <property type="project" value="TreeGrafter"/>
</dbReference>
<reference evidence="4 5" key="1">
    <citation type="submission" date="2019-07" db="EMBL/GenBank/DDBJ databases">
        <title>Genomics analysis of Aphanomyces spp. identifies a new class of oomycete effector associated with host adaptation.</title>
        <authorList>
            <person name="Gaulin E."/>
        </authorList>
    </citation>
    <scope>NUCLEOTIDE SEQUENCE [LARGE SCALE GENOMIC DNA]</scope>
    <source>
        <strain evidence="4 5">ATCC 201684</strain>
    </source>
</reference>
<comment type="similarity">
    <text evidence="1">Belongs to the class-I pyridoxal-phosphate-dependent aminotransferase family.</text>
</comment>
<dbReference type="PROSITE" id="PS00105">
    <property type="entry name" value="AA_TRANSFER_CLASS_1"/>
    <property type="match status" value="1"/>
</dbReference>
<evidence type="ECO:0000259" key="3">
    <source>
        <dbReference type="Pfam" id="PF00155"/>
    </source>
</evidence>
<dbReference type="CDD" id="cd00609">
    <property type="entry name" value="AAT_like"/>
    <property type="match status" value="1"/>
</dbReference>
<dbReference type="InterPro" id="IPR015422">
    <property type="entry name" value="PyrdxlP-dep_Trfase_small"/>
</dbReference>
<dbReference type="SUPFAM" id="SSF53383">
    <property type="entry name" value="PLP-dependent transferases"/>
    <property type="match status" value="1"/>
</dbReference>